<dbReference type="VEuPathDB" id="ToxoDB:ETH2_1101900"/>
<evidence type="ECO:0000313" key="3">
    <source>
        <dbReference type="EMBL" id="CDJ44725.1"/>
    </source>
</evidence>
<feature type="compositionally biased region" description="Basic and acidic residues" evidence="2">
    <location>
        <begin position="200"/>
        <end position="216"/>
    </location>
</feature>
<gene>
    <name evidence="3" type="ORF">ETH_00037740</name>
</gene>
<organism evidence="3 4">
    <name type="scientific">Eimeria tenella</name>
    <name type="common">Coccidian parasite</name>
    <dbReference type="NCBI Taxonomy" id="5802"/>
    <lineage>
        <taxon>Eukaryota</taxon>
        <taxon>Sar</taxon>
        <taxon>Alveolata</taxon>
        <taxon>Apicomplexa</taxon>
        <taxon>Conoidasida</taxon>
        <taxon>Coccidia</taxon>
        <taxon>Eucoccidiorida</taxon>
        <taxon>Eimeriorina</taxon>
        <taxon>Eimeriidae</taxon>
        <taxon>Eimeria</taxon>
    </lineage>
</organism>
<reference evidence="3" key="2">
    <citation type="submission" date="2013-10" db="EMBL/GenBank/DDBJ databases">
        <authorList>
            <person name="Aslett M."/>
        </authorList>
    </citation>
    <scope>NUCLEOTIDE SEQUENCE [LARGE SCALE GENOMIC DNA]</scope>
    <source>
        <strain evidence="3">Houghton</strain>
    </source>
</reference>
<dbReference type="EMBL" id="HG677539">
    <property type="protein sequence ID" value="CDJ44725.1"/>
    <property type="molecule type" value="Genomic_DNA"/>
</dbReference>
<accession>U6LAC3</accession>
<reference evidence="3" key="1">
    <citation type="submission" date="2013-10" db="EMBL/GenBank/DDBJ databases">
        <title>Genomic analysis of the causative agents of coccidiosis in chickens.</title>
        <authorList>
            <person name="Reid A.J."/>
            <person name="Blake D."/>
            <person name="Billington K."/>
            <person name="Browne H."/>
            <person name="Dunn M."/>
            <person name="Hung S."/>
            <person name="Kawahara F."/>
            <person name="Miranda-Saavedra D."/>
            <person name="Mourier T."/>
            <person name="Nagra H."/>
            <person name="Otto T.D."/>
            <person name="Rawlings N."/>
            <person name="Sanchez A."/>
            <person name="Sanders M."/>
            <person name="Subramaniam C."/>
            <person name="Tay Y."/>
            <person name="Dear P."/>
            <person name="Doerig C."/>
            <person name="Gruber A."/>
            <person name="Parkinson J."/>
            <person name="Shirley M."/>
            <person name="Wan K.L."/>
            <person name="Berriman M."/>
            <person name="Tomley F."/>
            <person name="Pain A."/>
        </authorList>
    </citation>
    <scope>NUCLEOTIDE SEQUENCE [LARGE SCALE GENOMIC DNA]</scope>
    <source>
        <strain evidence="3">Houghton</strain>
    </source>
</reference>
<name>U6LAC3_EIMTE</name>
<dbReference type="AlphaFoldDB" id="U6LAC3"/>
<keyword evidence="1" id="KW-0175">Coiled coil</keyword>
<feature type="coiled-coil region" evidence="1">
    <location>
        <begin position="318"/>
        <end position="345"/>
    </location>
</feature>
<feature type="non-terminal residue" evidence="3">
    <location>
        <position position="1"/>
    </location>
</feature>
<dbReference type="Proteomes" id="UP000030747">
    <property type="component" value="Unassembled WGS sequence"/>
</dbReference>
<dbReference type="GeneID" id="25256589"/>
<dbReference type="OrthoDB" id="348317at2759"/>
<evidence type="ECO:0000256" key="2">
    <source>
        <dbReference type="SAM" id="MobiDB-lite"/>
    </source>
</evidence>
<dbReference type="RefSeq" id="XP_013235473.1">
    <property type="nucleotide sequence ID" value="XM_013380019.1"/>
</dbReference>
<evidence type="ECO:0000256" key="1">
    <source>
        <dbReference type="SAM" id="Coils"/>
    </source>
</evidence>
<feature type="compositionally biased region" description="Low complexity" evidence="2">
    <location>
        <begin position="178"/>
        <end position="199"/>
    </location>
</feature>
<dbReference type="VEuPathDB" id="ToxoDB:ETH_00037740"/>
<proteinExistence type="predicted"/>
<evidence type="ECO:0000313" key="4">
    <source>
        <dbReference type="Proteomes" id="UP000030747"/>
    </source>
</evidence>
<protein>
    <submittedName>
        <fullName evidence="3">Uncharacterized protein</fullName>
    </submittedName>
</protein>
<feature type="region of interest" description="Disordered" evidence="2">
    <location>
        <begin position="177"/>
        <end position="216"/>
    </location>
</feature>
<keyword evidence="4" id="KW-1185">Reference proteome</keyword>
<sequence>RWLRVIATLDAYFARSSSSPEADGALTDLPLSLLLPALQFFCGDEEGIAARCCCCNQCLGFPSSSSSSSSSEGKECWQRSSKVWRDCLYRVLPRHDLHNDLCEILVSKSLGCFCLRSSREQEIANQLRAYKATLLTSLEQMQAAAAALQQLQHEMQLLQLQHRHHLRVAQHLQERLQKQQQPQQQLQQQLQEAEAAAAETAEKMHEATEQSKQHERDFAGHTQRCELYVSFLGDLLLCHPSMLRREIAKQHVQQQQQHCEEQQQEPQQGEAGAAAAAAATGECLLDLLWRIVTAAEAATKRLQSFALRVLMKLLLLGLVQQQQLQKEQQQRHDQQQQQQQDMEQTQAVLASRFEVLLEALYLQPVLQHQYREHEKYVSLLLAAAPSSS</sequence>